<comment type="caution">
    <text evidence="1">The sequence shown here is derived from an EMBL/GenBank/DDBJ whole genome shotgun (WGS) entry which is preliminary data.</text>
</comment>
<organism evidence="1 2">
    <name type="scientific">Achromobacter arsenitoxydans SY8</name>
    <dbReference type="NCBI Taxonomy" id="477184"/>
    <lineage>
        <taxon>Bacteria</taxon>
        <taxon>Pseudomonadati</taxon>
        <taxon>Pseudomonadota</taxon>
        <taxon>Betaproteobacteria</taxon>
        <taxon>Burkholderiales</taxon>
        <taxon>Alcaligenaceae</taxon>
        <taxon>Achromobacter</taxon>
    </lineage>
</organism>
<dbReference type="STRING" id="477184.KYC_12268"/>
<evidence type="ECO:0000313" key="1">
    <source>
        <dbReference type="EMBL" id="EHK65901.1"/>
    </source>
</evidence>
<dbReference type="Proteomes" id="UP000003113">
    <property type="component" value="Unassembled WGS sequence"/>
</dbReference>
<protein>
    <submittedName>
        <fullName evidence="1">Putative decarboxylase</fullName>
    </submittedName>
</protein>
<dbReference type="PANTHER" id="PTHR40267:SF1">
    <property type="entry name" value="BLR3294 PROTEIN"/>
    <property type="match status" value="1"/>
</dbReference>
<dbReference type="InterPro" id="IPR026286">
    <property type="entry name" value="MaiA/AMDase"/>
</dbReference>
<dbReference type="PATRIC" id="fig|477184.5.peg.2436"/>
<dbReference type="eggNOG" id="COG3473">
    <property type="taxonomic scope" value="Bacteria"/>
</dbReference>
<keyword evidence="2" id="KW-1185">Reference proteome</keyword>
<name>H0F6Y7_9BURK</name>
<dbReference type="Gene3D" id="3.40.50.12500">
    <property type="match status" value="1"/>
</dbReference>
<dbReference type="PIRSF" id="PIRSF015736">
    <property type="entry name" value="MI"/>
    <property type="match status" value="1"/>
</dbReference>
<evidence type="ECO:0000313" key="2">
    <source>
        <dbReference type="Proteomes" id="UP000003113"/>
    </source>
</evidence>
<reference evidence="1 2" key="1">
    <citation type="journal article" date="2012" name="J. Bacteriol.">
        <title>Genome sequence of the highly efficient arsenite-oxidizing bacterium Achromobacter arsenitoxydans SY8.</title>
        <authorList>
            <person name="Li X."/>
            <person name="Hu Y."/>
            <person name="Gong J."/>
            <person name="Lin Y."/>
            <person name="Johnstone L."/>
            <person name="Rensing C."/>
            <person name="Wang G."/>
        </authorList>
    </citation>
    <scope>NUCLEOTIDE SEQUENCE [LARGE SCALE GENOMIC DNA]</scope>
    <source>
        <strain evidence="1 2">SY8</strain>
    </source>
</reference>
<proteinExistence type="predicted"/>
<dbReference type="InterPro" id="IPR053714">
    <property type="entry name" value="Iso_Racemase_Enz_sf"/>
</dbReference>
<dbReference type="Pfam" id="PF17645">
    <property type="entry name" value="Amdase"/>
    <property type="match status" value="1"/>
</dbReference>
<dbReference type="EMBL" id="AGUF01000046">
    <property type="protein sequence ID" value="EHK65901.1"/>
    <property type="molecule type" value="Genomic_DNA"/>
</dbReference>
<sequence>MKKIDTLMKTTARYRPYGWRAKIGLIVPSTNTINEPEFYRMAPEGVTIHSGRAINAGPATQENYDKMARGVMEAADLIKTAEVDVVAYGCTSGSIVCSLDELCDGMSERVGVPAVATAGAVVAALRVLGAKKVAVGTPYIDFVNVREREFLEQYGFDVVSIEGLDLGHTQEERRDIGRVPPQAAYQLARDIDHPDADAIFLSCTNLATIDMIQRLEDELGKPVVTSNQATFWACLRLLKLNDSVPGYGRLLRDRLAPITRSDYALR</sequence>
<accession>H0F6Y7</accession>
<dbReference type="PANTHER" id="PTHR40267">
    <property type="entry name" value="BLR3294 PROTEIN"/>
    <property type="match status" value="1"/>
</dbReference>
<dbReference type="AlphaFoldDB" id="H0F6Y7"/>
<gene>
    <name evidence="1" type="ORF">KYC_12268</name>
</gene>
<dbReference type="RefSeq" id="WP_008162465.1">
    <property type="nucleotide sequence ID" value="NZ_AGUF01000046.1"/>
</dbReference>